<keyword evidence="2" id="KW-1185">Reference proteome</keyword>
<dbReference type="HOGENOM" id="CLU_2868282_0_0_1"/>
<organism evidence="1 2">
    <name type="scientific">Paracoccidioides brasiliensis (strain Pb18)</name>
    <dbReference type="NCBI Taxonomy" id="502780"/>
    <lineage>
        <taxon>Eukaryota</taxon>
        <taxon>Fungi</taxon>
        <taxon>Dikarya</taxon>
        <taxon>Ascomycota</taxon>
        <taxon>Pezizomycotina</taxon>
        <taxon>Eurotiomycetes</taxon>
        <taxon>Eurotiomycetidae</taxon>
        <taxon>Onygenales</taxon>
        <taxon>Ajellomycetaceae</taxon>
        <taxon>Paracoccidioides</taxon>
    </lineage>
</organism>
<evidence type="ECO:0000313" key="2">
    <source>
        <dbReference type="Proteomes" id="UP000001628"/>
    </source>
</evidence>
<dbReference type="KEGG" id="pbn:PADG_12181"/>
<dbReference type="GeneID" id="22588078"/>
<name>A0A0A0HTX7_PARBD</name>
<dbReference type="InParanoid" id="A0A0A0HTX7"/>
<gene>
    <name evidence="1" type="ORF">PADG_12181</name>
</gene>
<evidence type="ECO:0000313" key="1">
    <source>
        <dbReference type="EMBL" id="KGM91723.1"/>
    </source>
</evidence>
<protein>
    <submittedName>
        <fullName evidence="1">Uncharacterized protein</fullName>
    </submittedName>
</protein>
<dbReference type="Proteomes" id="UP000001628">
    <property type="component" value="Unassembled WGS sequence"/>
</dbReference>
<dbReference type="RefSeq" id="XP_010762315.1">
    <property type="nucleotide sequence ID" value="XM_010764013.1"/>
</dbReference>
<sequence>MEETWNPRPFTFVIGVTHSGFDMLDEMETGWGVLKEDDGSTVWLGQKARYAIWPTTGTLKSSDC</sequence>
<accession>A0A0A0HTX7</accession>
<reference evidence="1 2" key="1">
    <citation type="journal article" date="2011" name="PLoS Genet.">
        <title>Comparative genomic analysis of human fungal pathogens causing paracoccidioidomycosis.</title>
        <authorList>
            <person name="Desjardins C.A."/>
            <person name="Champion M.D."/>
            <person name="Holder J.W."/>
            <person name="Muszewska A."/>
            <person name="Goldberg J."/>
            <person name="Bailao A.M."/>
            <person name="Brigido M.M."/>
            <person name="Ferreira M.E."/>
            <person name="Garcia A.M."/>
            <person name="Grynberg M."/>
            <person name="Gujja S."/>
            <person name="Heiman D.I."/>
            <person name="Henn M.R."/>
            <person name="Kodira C.D."/>
            <person name="Leon-Narvaez H."/>
            <person name="Longo L.V."/>
            <person name="Ma L.J."/>
            <person name="Malavazi I."/>
            <person name="Matsuo A.L."/>
            <person name="Morais F.V."/>
            <person name="Pereira M."/>
            <person name="Rodriguez-Brito S."/>
            <person name="Sakthikumar S."/>
            <person name="Salem-Izacc S.M."/>
            <person name="Sykes S.M."/>
            <person name="Teixeira M.M."/>
            <person name="Vallejo M.C."/>
            <person name="Walter M.E."/>
            <person name="Yandava C."/>
            <person name="Young S."/>
            <person name="Zeng Q."/>
            <person name="Zucker J."/>
            <person name="Felipe M.S."/>
            <person name="Goldman G.H."/>
            <person name="Haas B.J."/>
            <person name="McEwen J.G."/>
            <person name="Nino-Vega G."/>
            <person name="Puccia R."/>
            <person name="San-Blas G."/>
            <person name="Soares C.M."/>
            <person name="Birren B.W."/>
            <person name="Cuomo C.A."/>
        </authorList>
    </citation>
    <scope>NUCLEOTIDE SEQUENCE [LARGE SCALE GENOMIC DNA]</scope>
    <source>
        <strain evidence="1 2">Pb18</strain>
    </source>
</reference>
<proteinExistence type="predicted"/>
<dbReference type="AlphaFoldDB" id="A0A0A0HTX7"/>
<dbReference type="EMBL" id="KN275965">
    <property type="protein sequence ID" value="KGM91723.1"/>
    <property type="molecule type" value="Genomic_DNA"/>
</dbReference>
<dbReference type="VEuPathDB" id="FungiDB:PADG_12181"/>